<sequence>MSIVSDSDASDLRDMLSSLGSSDWKIKSTLTAPPPSLKPSSRRIMPTKRGLPPGVRRLRTPSDLSGCHVLALRAILDEIEARGQSISELRALVSEIAPSQAVHLGYSDDNNRVQRMKRSINALEIASDLAHDISYILDEEIKSAKDQLSVLSLQHGIASLPDDILSDVLLYAVRPTYPSTDMLLFISKEKECIRAAIKLSHVCSRFRSLVLSRSHIWNTLSNQITNVDLIRHCTKHAKKAPLKLYLESLGYPLSNDRFETFTTVCLESAANWHQLVLQATDSELWTNEESMVRLQTMSNNVSLFSRLTNGYKFPFINSLELDFERISAKVDLRDEKFHPHLHWTLPSLTRFSFSGNIPLPFSNDIKHLSISYEYQPGRILDMYQLLMFFAFCSSLESVDLKLTEWTSTTPCETKTFPFVKSVSFSFSDCSVDFIRTFCRALYFPDARKMTLQLNFQPSDPPPRNRFKRERHTDYGALMSEILTQHHYSGLTGLDLDLSPKRIYETTSDDLIQALYSPPFFRLPSLGDLTLSASGGWNLISLLDVPEDVHIPALQSLTLLVRSGDWDRVSGWIVALFVRIKEQEKLYRFKTLRIKLIHDFTHETESEIKSNRDLFERNVRNCVSQADPRIRVEIISNQD</sequence>
<feature type="region of interest" description="Disordered" evidence="1">
    <location>
        <begin position="27"/>
        <end position="53"/>
    </location>
</feature>
<gene>
    <name evidence="2" type="ORF">SCHPADRAFT_940757</name>
</gene>
<evidence type="ECO:0000313" key="2">
    <source>
        <dbReference type="EMBL" id="KLO12980.1"/>
    </source>
</evidence>
<dbReference type="InParanoid" id="A0A0H2RM10"/>
<protein>
    <recommendedName>
        <fullName evidence="4">F-box domain-containing protein</fullName>
    </recommendedName>
</protein>
<evidence type="ECO:0000256" key="1">
    <source>
        <dbReference type="SAM" id="MobiDB-lite"/>
    </source>
</evidence>
<reference evidence="2 3" key="1">
    <citation type="submission" date="2015-04" db="EMBL/GenBank/DDBJ databases">
        <title>Complete genome sequence of Schizopora paradoxa KUC8140, a cosmopolitan wood degrader in East Asia.</title>
        <authorList>
            <consortium name="DOE Joint Genome Institute"/>
            <person name="Min B."/>
            <person name="Park H."/>
            <person name="Jang Y."/>
            <person name="Kim J.-J."/>
            <person name="Kim K.H."/>
            <person name="Pangilinan J."/>
            <person name="Lipzen A."/>
            <person name="Riley R."/>
            <person name="Grigoriev I.V."/>
            <person name="Spatafora J.W."/>
            <person name="Choi I.-G."/>
        </authorList>
    </citation>
    <scope>NUCLEOTIDE SEQUENCE [LARGE SCALE GENOMIC DNA]</scope>
    <source>
        <strain evidence="2 3">KUC8140</strain>
    </source>
</reference>
<organism evidence="2 3">
    <name type="scientific">Schizopora paradoxa</name>
    <dbReference type="NCBI Taxonomy" id="27342"/>
    <lineage>
        <taxon>Eukaryota</taxon>
        <taxon>Fungi</taxon>
        <taxon>Dikarya</taxon>
        <taxon>Basidiomycota</taxon>
        <taxon>Agaricomycotina</taxon>
        <taxon>Agaricomycetes</taxon>
        <taxon>Hymenochaetales</taxon>
        <taxon>Schizoporaceae</taxon>
        <taxon>Schizopora</taxon>
    </lineage>
</organism>
<dbReference type="EMBL" id="KQ085967">
    <property type="protein sequence ID" value="KLO12980.1"/>
    <property type="molecule type" value="Genomic_DNA"/>
</dbReference>
<dbReference type="OrthoDB" id="3067275at2759"/>
<accession>A0A0H2RM10</accession>
<proteinExistence type="predicted"/>
<evidence type="ECO:0000313" key="3">
    <source>
        <dbReference type="Proteomes" id="UP000053477"/>
    </source>
</evidence>
<keyword evidence="3" id="KW-1185">Reference proteome</keyword>
<dbReference type="Proteomes" id="UP000053477">
    <property type="component" value="Unassembled WGS sequence"/>
</dbReference>
<name>A0A0H2RM10_9AGAM</name>
<evidence type="ECO:0008006" key="4">
    <source>
        <dbReference type="Google" id="ProtNLM"/>
    </source>
</evidence>
<dbReference type="AlphaFoldDB" id="A0A0H2RM10"/>